<reference evidence="8 9" key="1">
    <citation type="journal article" date="2019" name="Int. J. Syst. Evol. Microbiol.">
        <title>The Global Catalogue of Microorganisms (GCM) 10K type strain sequencing project: providing services to taxonomists for standard genome sequencing and annotation.</title>
        <authorList>
            <consortium name="The Broad Institute Genomics Platform"/>
            <consortium name="The Broad Institute Genome Sequencing Center for Infectious Disease"/>
            <person name="Wu L."/>
            <person name="Ma J."/>
        </authorList>
    </citation>
    <scope>NUCLEOTIDE SEQUENCE [LARGE SCALE GENOMIC DNA]</scope>
    <source>
        <strain evidence="8 9">CGMCC 1.12563</strain>
    </source>
</reference>
<name>A0ABD6AZN7_9EURY</name>
<feature type="transmembrane region" description="Helical" evidence="7">
    <location>
        <begin position="316"/>
        <end position="346"/>
    </location>
</feature>
<evidence type="ECO:0000256" key="1">
    <source>
        <dbReference type="ARBA" id="ARBA00004141"/>
    </source>
</evidence>
<evidence type="ECO:0000256" key="4">
    <source>
        <dbReference type="ARBA" id="ARBA00022989"/>
    </source>
</evidence>
<keyword evidence="4 7" id="KW-1133">Transmembrane helix</keyword>
<organism evidence="8 9">
    <name type="scientific">Halomarina rubra</name>
    <dbReference type="NCBI Taxonomy" id="2071873"/>
    <lineage>
        <taxon>Archaea</taxon>
        <taxon>Methanobacteriati</taxon>
        <taxon>Methanobacteriota</taxon>
        <taxon>Stenosarchaea group</taxon>
        <taxon>Halobacteria</taxon>
        <taxon>Halobacteriales</taxon>
        <taxon>Natronomonadaceae</taxon>
        <taxon>Halomarina</taxon>
    </lineage>
</organism>
<proteinExistence type="inferred from homology"/>
<gene>
    <name evidence="8" type="ORF">ACFSBT_16465</name>
</gene>
<comment type="subcellular location">
    <subcellularLocation>
        <location evidence="1">Membrane</location>
        <topology evidence="1">Multi-pass membrane protein</topology>
    </subcellularLocation>
</comment>
<feature type="transmembrane region" description="Helical" evidence="7">
    <location>
        <begin position="18"/>
        <end position="48"/>
    </location>
</feature>
<evidence type="ECO:0000313" key="8">
    <source>
        <dbReference type="EMBL" id="MFD1514876.1"/>
    </source>
</evidence>
<keyword evidence="5 7" id="KW-0472">Membrane</keyword>
<feature type="transmembrane region" description="Helical" evidence="7">
    <location>
        <begin position="204"/>
        <end position="225"/>
    </location>
</feature>
<keyword evidence="9" id="KW-1185">Reference proteome</keyword>
<evidence type="ECO:0000256" key="7">
    <source>
        <dbReference type="SAM" id="Phobius"/>
    </source>
</evidence>
<evidence type="ECO:0000313" key="9">
    <source>
        <dbReference type="Proteomes" id="UP001597187"/>
    </source>
</evidence>
<comment type="similarity">
    <text evidence="2">Belongs to the autoinducer-2 exporter (AI-2E) (TC 2.A.86) family.</text>
</comment>
<dbReference type="AlphaFoldDB" id="A0ABD6AZN7"/>
<dbReference type="Proteomes" id="UP001597187">
    <property type="component" value="Unassembled WGS sequence"/>
</dbReference>
<feature type="compositionally biased region" description="Low complexity" evidence="6">
    <location>
        <begin position="356"/>
        <end position="366"/>
    </location>
</feature>
<comment type="caution">
    <text evidence="8">The sequence shown here is derived from an EMBL/GenBank/DDBJ whole genome shotgun (WGS) entry which is preliminary data.</text>
</comment>
<evidence type="ECO:0000256" key="6">
    <source>
        <dbReference type="SAM" id="MobiDB-lite"/>
    </source>
</evidence>
<dbReference type="EMBL" id="JBHUDC010000008">
    <property type="protein sequence ID" value="MFD1514876.1"/>
    <property type="molecule type" value="Genomic_DNA"/>
</dbReference>
<dbReference type="RefSeq" id="WP_250874809.1">
    <property type="nucleotide sequence ID" value="NZ_JALXFV010000008.1"/>
</dbReference>
<feature type="compositionally biased region" description="Acidic residues" evidence="6">
    <location>
        <begin position="367"/>
        <end position="376"/>
    </location>
</feature>
<dbReference type="GO" id="GO:0016020">
    <property type="term" value="C:membrane"/>
    <property type="evidence" value="ECO:0007669"/>
    <property type="project" value="UniProtKB-SubCell"/>
</dbReference>
<sequence length="398" mass="42330">MTAGRASLVPRSKARLGYWLLAAVALVVFLGAVYLFVGTLVTGLFLYYAVRPINRRLRGRIDSDGWAAVATLFLVVVPLLALVGYVAFIAIQNVDTLLNQDVRRLVQPYVDLGSITSLSDLASNPQAIVDQLRQSGLQGVVSMTLGAIGIITNAVIHVFLMSAVVFYLLRDDRRLAAWFRSAVGEGSPAHVLGRHIDRDVSQVYFSNVLFMTTIGVLSALGYSGYNLVAPASVQIPLPIVLGVLTGVASIVPLVVGKLVYVPIAAFLFGAALQNPDGLLVYPIAFTVGAFLFLDFIPLTFLLPVMAGRALHSGLMIFAYVGGTLVFGWYGLFLGPLVLVVALRVWLDLVPSLVRGDPVAPGPADGPAETEESDSADPGDQSQDQPAEDQGVDDGTPGP</sequence>
<protein>
    <submittedName>
        <fullName evidence="8">AI-2E family transporter</fullName>
    </submittedName>
</protein>
<accession>A0ABD6AZN7</accession>
<feature type="transmembrane region" description="Helical" evidence="7">
    <location>
        <begin position="258"/>
        <end position="274"/>
    </location>
</feature>
<feature type="transmembrane region" description="Helical" evidence="7">
    <location>
        <begin position="69"/>
        <end position="91"/>
    </location>
</feature>
<keyword evidence="3 7" id="KW-0812">Transmembrane</keyword>
<feature type="region of interest" description="Disordered" evidence="6">
    <location>
        <begin position="356"/>
        <end position="398"/>
    </location>
</feature>
<evidence type="ECO:0000256" key="2">
    <source>
        <dbReference type="ARBA" id="ARBA00009773"/>
    </source>
</evidence>
<evidence type="ECO:0000256" key="3">
    <source>
        <dbReference type="ARBA" id="ARBA00022692"/>
    </source>
</evidence>
<feature type="transmembrane region" description="Helical" evidence="7">
    <location>
        <begin position="280"/>
        <end position="304"/>
    </location>
</feature>
<dbReference type="Pfam" id="PF01594">
    <property type="entry name" value="AI-2E_transport"/>
    <property type="match status" value="1"/>
</dbReference>
<feature type="transmembrane region" description="Helical" evidence="7">
    <location>
        <begin position="145"/>
        <end position="169"/>
    </location>
</feature>
<dbReference type="InterPro" id="IPR002549">
    <property type="entry name" value="AI-2E-like"/>
</dbReference>
<evidence type="ECO:0000256" key="5">
    <source>
        <dbReference type="ARBA" id="ARBA00023136"/>
    </source>
</evidence>